<accession>A0A6H5GKL0</accession>
<dbReference type="AlphaFoldDB" id="A0A6H5GKL0"/>
<feature type="non-terminal residue" evidence="1">
    <location>
        <position position="1"/>
    </location>
</feature>
<dbReference type="Proteomes" id="UP000479000">
    <property type="component" value="Unassembled WGS sequence"/>
</dbReference>
<organism evidence="1 2">
    <name type="scientific">Nesidiocoris tenuis</name>
    <dbReference type="NCBI Taxonomy" id="355587"/>
    <lineage>
        <taxon>Eukaryota</taxon>
        <taxon>Metazoa</taxon>
        <taxon>Ecdysozoa</taxon>
        <taxon>Arthropoda</taxon>
        <taxon>Hexapoda</taxon>
        <taxon>Insecta</taxon>
        <taxon>Pterygota</taxon>
        <taxon>Neoptera</taxon>
        <taxon>Paraneoptera</taxon>
        <taxon>Hemiptera</taxon>
        <taxon>Heteroptera</taxon>
        <taxon>Panheteroptera</taxon>
        <taxon>Cimicomorpha</taxon>
        <taxon>Miridae</taxon>
        <taxon>Dicyphina</taxon>
        <taxon>Nesidiocoris</taxon>
    </lineage>
</organism>
<proteinExistence type="predicted"/>
<gene>
    <name evidence="1" type="ORF">NTEN_LOCUS9449</name>
</gene>
<keyword evidence="2" id="KW-1185">Reference proteome</keyword>
<evidence type="ECO:0000313" key="2">
    <source>
        <dbReference type="Proteomes" id="UP000479000"/>
    </source>
</evidence>
<evidence type="ECO:0000313" key="1">
    <source>
        <dbReference type="EMBL" id="CAB0003972.1"/>
    </source>
</evidence>
<dbReference type="EMBL" id="CADCXU010014266">
    <property type="protein sequence ID" value="CAB0003972.1"/>
    <property type="molecule type" value="Genomic_DNA"/>
</dbReference>
<name>A0A6H5GKL0_9HEMI</name>
<sequence length="51" mass="5936">NHFMNKPLCPSGQHLQKMAVSSSILNLILNFLNWNVFSVKSITLLQRYLFE</sequence>
<protein>
    <submittedName>
        <fullName evidence="1">Uncharacterized protein</fullName>
    </submittedName>
</protein>
<reference evidence="1 2" key="1">
    <citation type="submission" date="2020-02" db="EMBL/GenBank/DDBJ databases">
        <authorList>
            <person name="Ferguson B K."/>
        </authorList>
    </citation>
    <scope>NUCLEOTIDE SEQUENCE [LARGE SCALE GENOMIC DNA]</scope>
</reference>